<accession>A0A7S0DKD2</accession>
<feature type="domain" description="Beta-adaptin appendage C-terminal subdomain" evidence="8">
    <location>
        <begin position="828"/>
        <end position="937"/>
    </location>
</feature>
<keyword evidence="4" id="KW-0653">Protein transport</keyword>
<dbReference type="InterPro" id="IPR000225">
    <property type="entry name" value="Armadillo"/>
</dbReference>
<dbReference type="SMART" id="SM00185">
    <property type="entry name" value="ARM"/>
    <property type="match status" value="2"/>
</dbReference>
<dbReference type="AlphaFoldDB" id="A0A7S0DKD2"/>
<evidence type="ECO:0000256" key="5">
    <source>
        <dbReference type="ARBA" id="ARBA00023136"/>
    </source>
</evidence>
<feature type="compositionally biased region" description="Basic residues" evidence="7">
    <location>
        <begin position="7"/>
        <end position="19"/>
    </location>
</feature>
<dbReference type="SUPFAM" id="SSF49348">
    <property type="entry name" value="Clathrin adaptor appendage domain"/>
    <property type="match status" value="1"/>
</dbReference>
<reference evidence="9" key="1">
    <citation type="submission" date="2021-01" db="EMBL/GenBank/DDBJ databases">
        <authorList>
            <person name="Corre E."/>
            <person name="Pelletier E."/>
            <person name="Niang G."/>
            <person name="Scheremetjew M."/>
            <person name="Finn R."/>
            <person name="Kale V."/>
            <person name="Holt S."/>
            <person name="Cochrane G."/>
            <person name="Meng A."/>
            <person name="Brown T."/>
            <person name="Cohen L."/>
        </authorList>
    </citation>
    <scope>NUCLEOTIDE SEQUENCE</scope>
    <source>
        <strain evidence="9">CCMP2058</strain>
    </source>
</reference>
<evidence type="ECO:0000256" key="1">
    <source>
        <dbReference type="ARBA" id="ARBA00004308"/>
    </source>
</evidence>
<dbReference type="InterPro" id="IPR012295">
    <property type="entry name" value="TBP_dom_sf"/>
</dbReference>
<evidence type="ECO:0000256" key="2">
    <source>
        <dbReference type="ARBA" id="ARBA00006613"/>
    </source>
</evidence>
<dbReference type="GO" id="GO:0006886">
    <property type="term" value="P:intracellular protein transport"/>
    <property type="evidence" value="ECO:0007669"/>
    <property type="project" value="InterPro"/>
</dbReference>
<feature type="compositionally biased region" description="Acidic residues" evidence="7">
    <location>
        <begin position="632"/>
        <end position="657"/>
    </location>
</feature>
<evidence type="ECO:0000256" key="6">
    <source>
        <dbReference type="SAM" id="Coils"/>
    </source>
</evidence>
<evidence type="ECO:0000256" key="7">
    <source>
        <dbReference type="SAM" id="MobiDB-lite"/>
    </source>
</evidence>
<dbReference type="SMART" id="SM01020">
    <property type="entry name" value="B2-adapt-app_C"/>
    <property type="match status" value="1"/>
</dbReference>
<proteinExistence type="inferred from homology"/>
<dbReference type="FunFam" id="2.60.40.1150:FF:000002">
    <property type="entry name" value="Beta-adaptin-like protein C"/>
    <property type="match status" value="1"/>
</dbReference>
<feature type="region of interest" description="Disordered" evidence="7">
    <location>
        <begin position="627"/>
        <end position="692"/>
    </location>
</feature>
<dbReference type="PANTHER" id="PTHR11134">
    <property type="entry name" value="ADAPTOR COMPLEX SUBUNIT BETA FAMILY MEMBER"/>
    <property type="match status" value="1"/>
</dbReference>
<dbReference type="GO" id="GO:0031410">
    <property type="term" value="C:cytoplasmic vesicle"/>
    <property type="evidence" value="ECO:0007669"/>
    <property type="project" value="UniProtKB-ARBA"/>
</dbReference>
<dbReference type="GO" id="GO:0030131">
    <property type="term" value="C:clathrin adaptor complex"/>
    <property type="evidence" value="ECO:0007669"/>
    <property type="project" value="InterPro"/>
</dbReference>
<evidence type="ECO:0000256" key="4">
    <source>
        <dbReference type="ARBA" id="ARBA00022927"/>
    </source>
</evidence>
<dbReference type="Gene3D" id="1.25.10.10">
    <property type="entry name" value="Leucine-rich Repeat Variant"/>
    <property type="match status" value="1"/>
</dbReference>
<keyword evidence="3" id="KW-0813">Transport</keyword>
<dbReference type="Pfam" id="PF01602">
    <property type="entry name" value="Adaptin_N"/>
    <property type="match status" value="1"/>
</dbReference>
<evidence type="ECO:0000256" key="3">
    <source>
        <dbReference type="ARBA" id="ARBA00022448"/>
    </source>
</evidence>
<feature type="coiled-coil region" evidence="6">
    <location>
        <begin position="30"/>
        <end position="57"/>
    </location>
</feature>
<dbReference type="InterPro" id="IPR026739">
    <property type="entry name" value="AP_beta"/>
</dbReference>
<evidence type="ECO:0000313" key="9">
    <source>
        <dbReference type="EMBL" id="CAD8457677.1"/>
    </source>
</evidence>
<dbReference type="SUPFAM" id="SSF48371">
    <property type="entry name" value="ARM repeat"/>
    <property type="match status" value="1"/>
</dbReference>
<dbReference type="InterPro" id="IPR009028">
    <property type="entry name" value="Coatomer/calthrin_app_sub_C"/>
</dbReference>
<dbReference type="SUPFAM" id="SSF55711">
    <property type="entry name" value="Subdomain of clathrin and coatomer appendage domain"/>
    <property type="match status" value="1"/>
</dbReference>
<comment type="similarity">
    <text evidence="2">Belongs to the adaptor complexes large subunit family.</text>
</comment>
<dbReference type="GO" id="GO:0012505">
    <property type="term" value="C:endomembrane system"/>
    <property type="evidence" value="ECO:0007669"/>
    <property type="project" value="UniProtKB-SubCell"/>
</dbReference>
<dbReference type="InterPro" id="IPR015151">
    <property type="entry name" value="B-adaptin_app_sub_C"/>
</dbReference>
<evidence type="ECO:0000259" key="8">
    <source>
        <dbReference type="SMART" id="SM01020"/>
    </source>
</evidence>
<protein>
    <recommendedName>
        <fullName evidence="8">Beta-adaptin appendage C-terminal subdomain domain-containing protein</fullName>
    </recommendedName>
</protein>
<keyword evidence="6" id="KW-0175">Coiled coil</keyword>
<dbReference type="InterPro" id="IPR002553">
    <property type="entry name" value="Clathrin/coatomer_adapt-like_N"/>
</dbReference>
<dbReference type="InterPro" id="IPR011989">
    <property type="entry name" value="ARM-like"/>
</dbReference>
<gene>
    <name evidence="9" type="ORF">LAMO00422_LOCUS16626</name>
</gene>
<dbReference type="Gene3D" id="2.60.40.1150">
    <property type="match status" value="1"/>
</dbReference>
<comment type="subcellular location">
    <subcellularLocation>
        <location evidence="1">Endomembrane system</location>
    </subcellularLocation>
</comment>
<feature type="region of interest" description="Disordered" evidence="7">
    <location>
        <begin position="1"/>
        <end position="30"/>
    </location>
</feature>
<dbReference type="EMBL" id="HBEM01024489">
    <property type="protein sequence ID" value="CAD8457677.1"/>
    <property type="molecule type" value="Transcribed_RNA"/>
</dbReference>
<keyword evidence="5" id="KW-0472">Membrane</keyword>
<organism evidence="9">
    <name type="scientific">Amorphochlora amoebiformis</name>
    <dbReference type="NCBI Taxonomy" id="1561963"/>
    <lineage>
        <taxon>Eukaryota</taxon>
        <taxon>Sar</taxon>
        <taxon>Rhizaria</taxon>
        <taxon>Cercozoa</taxon>
        <taxon>Chlorarachniophyceae</taxon>
        <taxon>Amorphochlora</taxon>
    </lineage>
</organism>
<dbReference type="Pfam" id="PF09066">
    <property type="entry name" value="B2-adapt-app_C"/>
    <property type="match status" value="1"/>
</dbReference>
<name>A0A7S0DKD2_9EUKA</name>
<dbReference type="Gene3D" id="3.30.310.10">
    <property type="entry name" value="TATA-Binding Protein"/>
    <property type="match status" value="1"/>
</dbReference>
<dbReference type="GO" id="GO:0016192">
    <property type="term" value="P:vesicle-mediated transport"/>
    <property type="evidence" value="ECO:0007669"/>
    <property type="project" value="InterPro"/>
</dbReference>
<dbReference type="InterPro" id="IPR016024">
    <property type="entry name" value="ARM-type_fold"/>
</dbReference>
<dbReference type="InterPro" id="IPR013037">
    <property type="entry name" value="Clathrin_b-adaptin_app_Ig-like"/>
</dbReference>
<dbReference type="InterPro" id="IPR013041">
    <property type="entry name" value="Clathrin_app_Ig-like_sf"/>
</dbReference>
<sequence>MSSSSSKRNKNKKKSKKEKKGPGNDSRYFSTTKKGEIAELKSELNDLSEEVVKDAVKKVIASMTVGKDVSALFPDVLKRMTTQDIELKKLVYLYIITYARSNPKVVLLSVNSFTKDAKHRSPLIRALVIRTIGCIRLPDVVDYFCNPLSDGLKDQDPYVRKTAAVCVAKLYDISPEAVEEHGFLKALRALISDENAMVVANAVAALSEIAESTAKDVFKITPDMLNKLLAAMNECTEWGQVFILDCLSKYNPTSKQAETVIERVVPRLIHANSAVAMSAVKVIIKYLDVVENNSMRSYVMREKIPNPLITILSGDKPELQYVALRNINIILQKETRLLDKHIRHFFCKYNDPLYVKLEKLEVMARIANNENYEKLLMELRAYGSEVDETFVRKSIATIGRVAVKLDTAARKCMRVLLDFVKSNPGGGGEGKERSVGYVAQNALAVMADILRKYPNRFEKVVEIVCKNGMEGYDEEGPQAAMIWILGEYANIIANAPEYLEECIEEFHDLDERGQLALLTATVKLFLKRPDDGKSMVQGLLKKASSVVENPDLRDRAYVYWRMLATDAKVAQQVILGDKPKMKDDTGKLDPSVVKVLVSNLASLASVYHKPPELFIHGGKESFEFKVHSQRDLDDDEDEDEDEEEDEDEDEDEEEEEVKETKRKKKSSRTALRSPPASKPSPKPKKPNTIDILHDFMGDDDAEAVEEEPPSDLKMVLNSSKGKGLEILAGYSRRDGDIYLDMHFNNSSSIVLDQFAIKLNKNFVGLAPASGKVICDAVPPGGSGRASHKLVLKPEAVNPDMAAGLIQIALKTKVGVLYFSATLNYDVLFTENGKMQQAKYLSTWKGLPAEEADIKVSNLKIQSPDKIKAVLGKANVFFVASRRAKSTGKTHLYFSLNANGTPVLIELTLNGSSLKGAAKSKDINIARLALAAATDKLR</sequence>